<dbReference type="EMBL" id="MNAD01001565">
    <property type="protein sequence ID" value="OJT03977.1"/>
    <property type="molecule type" value="Genomic_DNA"/>
</dbReference>
<dbReference type="InterPro" id="IPR032675">
    <property type="entry name" value="LRR_dom_sf"/>
</dbReference>
<dbReference type="OrthoDB" id="2754773at2759"/>
<reference evidence="2 3" key="1">
    <citation type="submission" date="2016-10" db="EMBL/GenBank/DDBJ databases">
        <title>Genome sequence of the basidiomycete white-rot fungus Trametes pubescens.</title>
        <authorList>
            <person name="Makela M.R."/>
            <person name="Granchi Z."/>
            <person name="Peng M."/>
            <person name="De Vries R.P."/>
            <person name="Grigoriev I."/>
            <person name="Riley R."/>
            <person name="Hilden K."/>
        </authorList>
    </citation>
    <scope>NUCLEOTIDE SEQUENCE [LARGE SCALE GENOMIC DNA]</scope>
    <source>
        <strain evidence="2 3">FBCC735</strain>
    </source>
</reference>
<dbReference type="SUPFAM" id="SSF52047">
    <property type="entry name" value="RNI-like"/>
    <property type="match status" value="1"/>
</dbReference>
<dbReference type="AlphaFoldDB" id="A0A1M2V8V0"/>
<feature type="region of interest" description="Disordered" evidence="1">
    <location>
        <begin position="53"/>
        <end position="80"/>
    </location>
</feature>
<dbReference type="Gene3D" id="1.20.1280.50">
    <property type="match status" value="1"/>
</dbReference>
<dbReference type="Gene3D" id="3.80.10.10">
    <property type="entry name" value="Ribonuclease Inhibitor"/>
    <property type="match status" value="1"/>
</dbReference>
<dbReference type="OMA" id="MFGKIAR"/>
<evidence type="ECO:0000313" key="3">
    <source>
        <dbReference type="Proteomes" id="UP000184267"/>
    </source>
</evidence>
<dbReference type="Proteomes" id="UP000184267">
    <property type="component" value="Unassembled WGS sequence"/>
</dbReference>
<evidence type="ECO:0000256" key="1">
    <source>
        <dbReference type="SAM" id="MobiDB-lite"/>
    </source>
</evidence>
<protein>
    <submittedName>
        <fullName evidence="2">Uncharacterized protein</fullName>
    </submittedName>
</protein>
<evidence type="ECO:0000313" key="2">
    <source>
        <dbReference type="EMBL" id="OJT03977.1"/>
    </source>
</evidence>
<keyword evidence="3" id="KW-1185">Reference proteome</keyword>
<organism evidence="2 3">
    <name type="scientific">Trametes pubescens</name>
    <name type="common">White-rot fungus</name>
    <dbReference type="NCBI Taxonomy" id="154538"/>
    <lineage>
        <taxon>Eukaryota</taxon>
        <taxon>Fungi</taxon>
        <taxon>Dikarya</taxon>
        <taxon>Basidiomycota</taxon>
        <taxon>Agaricomycotina</taxon>
        <taxon>Agaricomycetes</taxon>
        <taxon>Polyporales</taxon>
        <taxon>Polyporaceae</taxon>
        <taxon>Trametes</taxon>
    </lineage>
</organism>
<comment type="caution">
    <text evidence="2">The sequence shown here is derived from an EMBL/GenBank/DDBJ whole genome shotgun (WGS) entry which is preliminary data.</text>
</comment>
<dbReference type="STRING" id="154538.A0A1M2V8V0"/>
<name>A0A1M2V8V0_TRAPU</name>
<dbReference type="InterPro" id="IPR036047">
    <property type="entry name" value="F-box-like_dom_sf"/>
</dbReference>
<accession>A0A1M2V8V0</accession>
<gene>
    <name evidence="2" type="ORF">TRAPUB_5306</name>
</gene>
<sequence length="604" mass="67980">MFGKIARYVRKKRSRVRVEEHHAALLADGSETQHIHLKTQDIHQDAVVTNLDKDPSPVDVHSLHRSSSLKYRTDAPDDSYHDGTALEVDAPIHTQEVPIPEQEDSAGEDPIVDSLTLGRMWNSFASINALPDEVLVEVFLCTRLKRRTFDKDISPVEPTRYMVVCRRWRDVIVSHACFWGTIVVKKRTEWLRLALPRSNQAMLYLEFDDLPTLASVLSDVIPHRDRIRTLELGYHPRYDGFMTVSPLIAAHFQSLTKLTINTSTWYRPDASYFVLLPEHYPQLTHLDLKGIHIQWTRLESLKIDGFISASCSVIPSRSRCSLFLPRLRDLDITDSARWVQQFTTFVRAPFRSGRVKLHGQVNIGDLGNTPISHQGLLLPPDIHFHPKPGTTLHVLVLVSRDSTNFTLVCSDSAVHTSLTLCLPKDTILSSNTILASVKSILDPSTLQSLVLDIPMHNVDRDALDAYLDASPHLRTLHIGLCTSLGDTHHPLPLCIFDSLAARTRALDKDESDASRVRLRCPMLKLLYLGGLAWDGGAVMDAALDCLRIRAALDTPQLEFLDICVLPRPPEGGSKRLRTADLDLWYAEQLQKMVTYTFSFSVAGT</sequence>
<feature type="compositionally biased region" description="Basic and acidic residues" evidence="1">
    <location>
        <begin position="71"/>
        <end position="80"/>
    </location>
</feature>
<dbReference type="SUPFAM" id="SSF81383">
    <property type="entry name" value="F-box domain"/>
    <property type="match status" value="1"/>
</dbReference>
<proteinExistence type="predicted"/>